<name>A0A1E7FCS5_9STRA</name>
<feature type="compositionally biased region" description="Basic and acidic residues" evidence="1">
    <location>
        <begin position="23"/>
        <end position="36"/>
    </location>
</feature>
<dbReference type="InParanoid" id="A0A1E7FCS5"/>
<accession>A0A1E7FCS5</accession>
<keyword evidence="2" id="KW-1133">Transmembrane helix</keyword>
<dbReference type="AlphaFoldDB" id="A0A1E7FCS5"/>
<keyword evidence="2" id="KW-0472">Membrane</keyword>
<feature type="transmembrane region" description="Helical" evidence="2">
    <location>
        <begin position="55"/>
        <end position="73"/>
    </location>
</feature>
<gene>
    <name evidence="3" type="ORF">FRACYDRAFT_240667</name>
</gene>
<feature type="region of interest" description="Disordered" evidence="1">
    <location>
        <begin position="1"/>
        <end position="51"/>
    </location>
</feature>
<evidence type="ECO:0000256" key="2">
    <source>
        <dbReference type="SAM" id="Phobius"/>
    </source>
</evidence>
<keyword evidence="2" id="KW-0812">Transmembrane</keyword>
<dbReference type="KEGG" id="fcy:FRACYDRAFT_240667"/>
<protein>
    <submittedName>
        <fullName evidence="3">Uncharacterized protein</fullName>
    </submittedName>
</protein>
<evidence type="ECO:0000313" key="4">
    <source>
        <dbReference type="Proteomes" id="UP000095751"/>
    </source>
</evidence>
<dbReference type="Proteomes" id="UP000095751">
    <property type="component" value="Unassembled WGS sequence"/>
</dbReference>
<sequence>MKSRTSNTTSRSSSKSQSTSQRTKTETDNKKEKEHPPPPTPNKGKGTRNKNGSSFSKIMLCSGCMIVIFFVMMTHRHDNNTTTTNNNNKHSNNLHQQHKEESNKVDKIDARVISHLLFQDTMSSANSDITEPRQLDGTCNRMPRSDTSGPPDYVKLGEHNTWPSSHPISLTIDSIGTKEVVKEERGYMSRGWILTGRELNGSVELGDGSKVSVAIKVMKVY</sequence>
<dbReference type="EMBL" id="KV784359">
    <property type="protein sequence ID" value="OEU15970.1"/>
    <property type="molecule type" value="Genomic_DNA"/>
</dbReference>
<keyword evidence="4" id="KW-1185">Reference proteome</keyword>
<reference evidence="3 4" key="1">
    <citation type="submission" date="2016-09" db="EMBL/GenBank/DDBJ databases">
        <title>Extensive genetic diversity and differential bi-allelic expression allows diatom success in the polar Southern Ocean.</title>
        <authorList>
            <consortium name="DOE Joint Genome Institute"/>
            <person name="Mock T."/>
            <person name="Otillar R.P."/>
            <person name="Strauss J."/>
            <person name="Dupont C."/>
            <person name="Frickenhaus S."/>
            <person name="Maumus F."/>
            <person name="Mcmullan M."/>
            <person name="Sanges R."/>
            <person name="Schmutz J."/>
            <person name="Toseland A."/>
            <person name="Valas R."/>
            <person name="Veluchamy A."/>
            <person name="Ward B.J."/>
            <person name="Allen A."/>
            <person name="Barry K."/>
            <person name="Falciatore A."/>
            <person name="Ferrante M."/>
            <person name="Fortunato A.E."/>
            <person name="Gloeckner G."/>
            <person name="Gruber A."/>
            <person name="Hipkin R."/>
            <person name="Janech M."/>
            <person name="Kroth P."/>
            <person name="Leese F."/>
            <person name="Lindquist E."/>
            <person name="Lyon B.R."/>
            <person name="Martin J."/>
            <person name="Mayer C."/>
            <person name="Parker M."/>
            <person name="Quesneville H."/>
            <person name="Raymond J."/>
            <person name="Uhlig C."/>
            <person name="Valentin K.U."/>
            <person name="Worden A.Z."/>
            <person name="Armbrust E.V."/>
            <person name="Bowler C."/>
            <person name="Green B."/>
            <person name="Moulton V."/>
            <person name="Van Oosterhout C."/>
            <person name="Grigoriev I."/>
        </authorList>
    </citation>
    <scope>NUCLEOTIDE SEQUENCE [LARGE SCALE GENOMIC DNA]</scope>
    <source>
        <strain evidence="3 4">CCMP1102</strain>
    </source>
</reference>
<feature type="region of interest" description="Disordered" evidence="1">
    <location>
        <begin position="127"/>
        <end position="149"/>
    </location>
</feature>
<feature type="compositionally biased region" description="Low complexity" evidence="1">
    <location>
        <begin position="1"/>
        <end position="22"/>
    </location>
</feature>
<feature type="region of interest" description="Disordered" evidence="1">
    <location>
        <begin position="80"/>
        <end position="101"/>
    </location>
</feature>
<proteinExistence type="predicted"/>
<evidence type="ECO:0000256" key="1">
    <source>
        <dbReference type="SAM" id="MobiDB-lite"/>
    </source>
</evidence>
<organism evidence="3 4">
    <name type="scientific">Fragilariopsis cylindrus CCMP1102</name>
    <dbReference type="NCBI Taxonomy" id="635003"/>
    <lineage>
        <taxon>Eukaryota</taxon>
        <taxon>Sar</taxon>
        <taxon>Stramenopiles</taxon>
        <taxon>Ochrophyta</taxon>
        <taxon>Bacillariophyta</taxon>
        <taxon>Bacillariophyceae</taxon>
        <taxon>Bacillariophycidae</taxon>
        <taxon>Bacillariales</taxon>
        <taxon>Bacillariaceae</taxon>
        <taxon>Fragilariopsis</taxon>
    </lineage>
</organism>
<evidence type="ECO:0000313" key="3">
    <source>
        <dbReference type="EMBL" id="OEU15970.1"/>
    </source>
</evidence>